<proteinExistence type="predicted"/>
<reference evidence="1" key="1">
    <citation type="submission" date="2022-04" db="EMBL/GenBank/DDBJ databases">
        <title>A functionally conserved STORR gene fusion in Papaver species that diverged 16.8 million years ago.</title>
        <authorList>
            <person name="Catania T."/>
        </authorList>
    </citation>
    <scope>NUCLEOTIDE SEQUENCE</scope>
    <source>
        <strain evidence="1">S-188037</strain>
    </source>
</reference>
<sequence length="66" mass="7253">GLSFADDLLKDLAPFCNLIQLDVTGVLETSADTGIYALLQLAPRLESLIFREGLPMDRAMKMKVGR</sequence>
<comment type="caution">
    <text evidence="1">The sequence shown here is derived from an EMBL/GenBank/DDBJ whole genome shotgun (WGS) entry which is preliminary data.</text>
</comment>
<protein>
    <submittedName>
        <fullName evidence="1">Uncharacterized protein</fullName>
    </submittedName>
</protein>
<gene>
    <name evidence="1" type="ORF">MKW98_027619</name>
</gene>
<evidence type="ECO:0000313" key="1">
    <source>
        <dbReference type="EMBL" id="KAI3935479.1"/>
    </source>
</evidence>
<feature type="non-terminal residue" evidence="1">
    <location>
        <position position="1"/>
    </location>
</feature>
<dbReference type="Proteomes" id="UP001202328">
    <property type="component" value="Unassembled WGS sequence"/>
</dbReference>
<dbReference type="AlphaFoldDB" id="A0AAD4T3W5"/>
<organism evidence="1 2">
    <name type="scientific">Papaver atlanticum</name>
    <dbReference type="NCBI Taxonomy" id="357466"/>
    <lineage>
        <taxon>Eukaryota</taxon>
        <taxon>Viridiplantae</taxon>
        <taxon>Streptophyta</taxon>
        <taxon>Embryophyta</taxon>
        <taxon>Tracheophyta</taxon>
        <taxon>Spermatophyta</taxon>
        <taxon>Magnoliopsida</taxon>
        <taxon>Ranunculales</taxon>
        <taxon>Papaveraceae</taxon>
        <taxon>Papaveroideae</taxon>
        <taxon>Papaver</taxon>
    </lineage>
</organism>
<keyword evidence="2" id="KW-1185">Reference proteome</keyword>
<dbReference type="EMBL" id="JAJJMB010006268">
    <property type="protein sequence ID" value="KAI3935479.1"/>
    <property type="molecule type" value="Genomic_DNA"/>
</dbReference>
<name>A0AAD4T3W5_9MAGN</name>
<evidence type="ECO:0000313" key="2">
    <source>
        <dbReference type="Proteomes" id="UP001202328"/>
    </source>
</evidence>
<accession>A0AAD4T3W5</accession>